<dbReference type="Pfam" id="PF12781">
    <property type="entry name" value="AAA_9"/>
    <property type="match status" value="1"/>
</dbReference>
<dbReference type="Pfam" id="PF12777">
    <property type="entry name" value="MT"/>
    <property type="match status" value="1"/>
</dbReference>
<dbReference type="GO" id="GO:0030286">
    <property type="term" value="C:dynein complex"/>
    <property type="evidence" value="ECO:0007669"/>
    <property type="project" value="InterPro"/>
</dbReference>
<reference evidence="4 5" key="1">
    <citation type="journal article" date="2013" name="Curr. Biol.">
        <title>The Genome of the Foraminiferan Reticulomyxa filosa.</title>
        <authorList>
            <person name="Glockner G."/>
            <person name="Hulsmann N."/>
            <person name="Schleicher M."/>
            <person name="Noegel A.A."/>
            <person name="Eichinger L."/>
            <person name="Gallinger C."/>
            <person name="Pawlowski J."/>
            <person name="Sierra R."/>
            <person name="Euteneuer U."/>
            <person name="Pillet L."/>
            <person name="Moustafa A."/>
            <person name="Platzer M."/>
            <person name="Groth M."/>
            <person name="Szafranski K."/>
            <person name="Schliwa M."/>
        </authorList>
    </citation>
    <scope>NUCLEOTIDE SEQUENCE [LARGE SCALE GENOMIC DNA]</scope>
</reference>
<evidence type="ECO:0000256" key="1">
    <source>
        <dbReference type="SAM" id="Coils"/>
    </source>
</evidence>
<feature type="coiled-coil region" evidence="1">
    <location>
        <begin position="1"/>
        <end position="28"/>
    </location>
</feature>
<dbReference type="InterPro" id="IPR024743">
    <property type="entry name" value="Dynein_HC_stalk"/>
</dbReference>
<sequence length="358" mass="41139">MARAKKLLEDLSEEKHRWSEATKSFEKQLCTLVGDCLISAGFLTYIGYYNITYRQILIQKWKQILTVNNLPYNEHMELASYLSAPAERIAWKQAQLPDDDLCVENAIILKRFNRYPLLVDPSGQATNFLLNYHKQNSAFLNNLENGLRFGNSLVIEDVENLNPIINPVLNKEIQTVGGRNLIRLASKDVDFSPTFTMFLVTRDPSAAFAPDLCSRVTFVNFSVTPSSLQSQCLSQILRSEAPDIDEQRNDQLRLQGEFKFQLRELEDQLLDALNSITGNILDDNNIMTTLENLKLKARVVQEKAEQSEKILQQVEEASKFYTPFARACTKLYFSWESLSNVHFLYQFDLRAFLDIVNE</sequence>
<comment type="caution">
    <text evidence="4">The sequence shown here is derived from an EMBL/GenBank/DDBJ whole genome shotgun (WGS) entry which is preliminary data.</text>
</comment>
<dbReference type="PANTHER" id="PTHR45703:SF36">
    <property type="entry name" value="DYNEIN HEAVY CHAIN, CYTOPLASMIC"/>
    <property type="match status" value="1"/>
</dbReference>
<proteinExistence type="predicted"/>
<dbReference type="InterPro" id="IPR027417">
    <property type="entry name" value="P-loop_NTPase"/>
</dbReference>
<dbReference type="Gene3D" id="1.10.8.1220">
    <property type="match status" value="1"/>
</dbReference>
<evidence type="ECO:0000313" key="5">
    <source>
        <dbReference type="Proteomes" id="UP000023152"/>
    </source>
</evidence>
<dbReference type="OrthoDB" id="14187at2759"/>
<dbReference type="GO" id="GO:0045505">
    <property type="term" value="F:dynein intermediate chain binding"/>
    <property type="evidence" value="ECO:0007669"/>
    <property type="project" value="InterPro"/>
</dbReference>
<feature type="domain" description="Dynein heavy chain ATP-binding dynein motor region" evidence="3">
    <location>
        <begin position="90"/>
        <end position="298"/>
    </location>
</feature>
<dbReference type="AlphaFoldDB" id="X6L8B2"/>
<keyword evidence="5" id="KW-1185">Reference proteome</keyword>
<dbReference type="PANTHER" id="PTHR45703">
    <property type="entry name" value="DYNEIN HEAVY CHAIN"/>
    <property type="match status" value="1"/>
</dbReference>
<feature type="non-terminal residue" evidence="4">
    <location>
        <position position="358"/>
    </location>
</feature>
<feature type="coiled-coil region" evidence="1">
    <location>
        <begin position="290"/>
        <end position="317"/>
    </location>
</feature>
<dbReference type="Gene3D" id="3.40.50.300">
    <property type="entry name" value="P-loop containing nucleotide triphosphate hydrolases"/>
    <property type="match status" value="1"/>
</dbReference>
<dbReference type="EMBL" id="ASPP01048815">
    <property type="protein sequence ID" value="ETN97725.1"/>
    <property type="molecule type" value="Genomic_DNA"/>
</dbReference>
<dbReference type="Gene3D" id="6.10.140.1060">
    <property type="match status" value="1"/>
</dbReference>
<dbReference type="Gene3D" id="1.20.920.20">
    <property type="match status" value="1"/>
</dbReference>
<name>X6L8B2_RETFI</name>
<dbReference type="FunFam" id="3.40.50.300:FF:000122">
    <property type="entry name" value="Cytoplasmic dynein 1 heavy chain"/>
    <property type="match status" value="1"/>
</dbReference>
<keyword evidence="1" id="KW-0175">Coiled coil</keyword>
<organism evidence="4 5">
    <name type="scientific">Reticulomyxa filosa</name>
    <dbReference type="NCBI Taxonomy" id="46433"/>
    <lineage>
        <taxon>Eukaryota</taxon>
        <taxon>Sar</taxon>
        <taxon>Rhizaria</taxon>
        <taxon>Retaria</taxon>
        <taxon>Foraminifera</taxon>
        <taxon>Monothalamids</taxon>
        <taxon>Reticulomyxidae</taxon>
        <taxon>Reticulomyxa</taxon>
    </lineage>
</organism>
<dbReference type="GO" id="GO:0051959">
    <property type="term" value="F:dynein light intermediate chain binding"/>
    <property type="evidence" value="ECO:0007669"/>
    <property type="project" value="InterPro"/>
</dbReference>
<evidence type="ECO:0000259" key="3">
    <source>
        <dbReference type="Pfam" id="PF12781"/>
    </source>
</evidence>
<dbReference type="GO" id="GO:0007018">
    <property type="term" value="P:microtubule-based movement"/>
    <property type="evidence" value="ECO:0007669"/>
    <property type="project" value="InterPro"/>
</dbReference>
<dbReference type="InterPro" id="IPR035706">
    <property type="entry name" value="AAA_9"/>
</dbReference>
<accession>X6L8B2</accession>
<protein>
    <submittedName>
        <fullName evidence="4">Cytoplasmic dynein 1 heavy chain 1</fullName>
    </submittedName>
</protein>
<gene>
    <name evidence="4" type="ORF">RFI_39801</name>
</gene>
<dbReference type="InterPro" id="IPR026983">
    <property type="entry name" value="DHC"/>
</dbReference>
<evidence type="ECO:0000259" key="2">
    <source>
        <dbReference type="Pfam" id="PF12777"/>
    </source>
</evidence>
<dbReference type="Proteomes" id="UP000023152">
    <property type="component" value="Unassembled WGS sequence"/>
</dbReference>
<feature type="domain" description="Dynein heavy chain coiled coil stalk" evidence="2">
    <location>
        <begin position="4"/>
        <end position="61"/>
    </location>
</feature>
<evidence type="ECO:0000313" key="4">
    <source>
        <dbReference type="EMBL" id="ETN97725.1"/>
    </source>
</evidence>